<evidence type="ECO:0000313" key="4">
    <source>
        <dbReference type="Proteomes" id="UP001224359"/>
    </source>
</evidence>
<accession>A0ABT9VIF6</accession>
<dbReference type="RefSeq" id="WP_306978190.1">
    <property type="nucleotide sequence ID" value="NZ_JAUSTQ010000017.1"/>
</dbReference>
<name>A0ABT9VIF6_9BACI</name>
<proteinExistence type="predicted"/>
<reference evidence="3 4" key="1">
    <citation type="submission" date="2023-07" db="EMBL/GenBank/DDBJ databases">
        <title>Genomic Encyclopedia of Type Strains, Phase IV (KMG-IV): sequencing the most valuable type-strain genomes for metagenomic binning, comparative biology and taxonomic classification.</title>
        <authorList>
            <person name="Goeker M."/>
        </authorList>
    </citation>
    <scope>NUCLEOTIDE SEQUENCE [LARGE SCALE GENOMIC DNA]</scope>
    <source>
        <strain evidence="3 4">DSM 16460</strain>
    </source>
</reference>
<evidence type="ECO:0000259" key="2">
    <source>
        <dbReference type="Pfam" id="PF13401"/>
    </source>
</evidence>
<dbReference type="Proteomes" id="UP001224359">
    <property type="component" value="Unassembled WGS sequence"/>
</dbReference>
<evidence type="ECO:0000313" key="3">
    <source>
        <dbReference type="EMBL" id="MDQ0160732.1"/>
    </source>
</evidence>
<dbReference type="EMBL" id="JAUSTQ010000017">
    <property type="protein sequence ID" value="MDQ0160732.1"/>
    <property type="molecule type" value="Genomic_DNA"/>
</dbReference>
<feature type="region of interest" description="Disordered" evidence="1">
    <location>
        <begin position="409"/>
        <end position="459"/>
    </location>
</feature>
<sequence length="497" mass="57350">MKIYLENGTEAVEAEYHESPLNEFNNNPFIQALPYPKSKAEIIQALTHFPDFDQEERKLNSTYRQFMIQRLNHFFQPMPIHIEIWNMLNRLIMEGYVSRNPFDKDYVAYLTESGNSIINQSKPVYDNSKYQSTANSGTLIGFSGMGKTTSVYQVLKHLPQVIVHNEYQGVHFSQIQLVWLKLDAPSNSSLKALCLQFFTKIDEILGTDNYKTYVSRNSSVDSLMPVMAQLAHNVGLGVLVIDEIQNVRNRGATQILNFFVNLINSGINVVLVGTPGAYRLFEGELRIARRLTANHEIIYNNMEYGDEFRFLLESMWSFQWTKEFTPLEDDISVMFYKQTQGISDLMVKLFIYVQQYAIETGKEFITPELIKKVAQKRFKSLKPMLDAIESGNPHKIAKYEDIMHQEQVKDDLRSSKPSNRQIDSVKKKTSSTNEESNDKPHENSKVLATQRHQNEVSVDNDIRRLLKSEPNQDPYDVLKQHGLIDDMTYWVKAGESL</sequence>
<feature type="compositionally biased region" description="Polar residues" evidence="1">
    <location>
        <begin position="446"/>
        <end position="457"/>
    </location>
</feature>
<keyword evidence="4" id="KW-1185">Reference proteome</keyword>
<organism evidence="3 4">
    <name type="scientific">Alkalibacillus salilacus</name>
    <dbReference type="NCBI Taxonomy" id="284582"/>
    <lineage>
        <taxon>Bacteria</taxon>
        <taxon>Bacillati</taxon>
        <taxon>Bacillota</taxon>
        <taxon>Bacilli</taxon>
        <taxon>Bacillales</taxon>
        <taxon>Bacillaceae</taxon>
        <taxon>Alkalibacillus</taxon>
    </lineage>
</organism>
<dbReference type="InterPro" id="IPR049945">
    <property type="entry name" value="AAA_22"/>
</dbReference>
<gene>
    <name evidence="3" type="ORF">J2S77_002739</name>
</gene>
<evidence type="ECO:0000256" key="1">
    <source>
        <dbReference type="SAM" id="MobiDB-lite"/>
    </source>
</evidence>
<dbReference type="Gene3D" id="3.40.50.300">
    <property type="entry name" value="P-loop containing nucleotide triphosphate hydrolases"/>
    <property type="match status" value="1"/>
</dbReference>
<protein>
    <recommendedName>
        <fullName evidence="2">ORC1/DEAH AAA+ ATPase domain-containing protein</fullName>
    </recommendedName>
</protein>
<dbReference type="Pfam" id="PF13401">
    <property type="entry name" value="AAA_22"/>
    <property type="match status" value="1"/>
</dbReference>
<dbReference type="InterPro" id="IPR027417">
    <property type="entry name" value="P-loop_NTPase"/>
</dbReference>
<feature type="domain" description="ORC1/DEAH AAA+ ATPase" evidence="2">
    <location>
        <begin position="132"/>
        <end position="281"/>
    </location>
</feature>
<comment type="caution">
    <text evidence="3">The sequence shown here is derived from an EMBL/GenBank/DDBJ whole genome shotgun (WGS) entry which is preliminary data.</text>
</comment>
<dbReference type="SUPFAM" id="SSF52540">
    <property type="entry name" value="P-loop containing nucleoside triphosphate hydrolases"/>
    <property type="match status" value="1"/>
</dbReference>